<evidence type="ECO:0008006" key="3">
    <source>
        <dbReference type="Google" id="ProtNLM"/>
    </source>
</evidence>
<name>A0A4P9YLV5_ROZAC</name>
<dbReference type="SUPFAM" id="SSF52540">
    <property type="entry name" value="P-loop containing nucleoside triphosphate hydrolases"/>
    <property type="match status" value="1"/>
</dbReference>
<dbReference type="Gene3D" id="3.40.50.300">
    <property type="entry name" value="P-loop containing nucleotide triphosphate hydrolases"/>
    <property type="match status" value="1"/>
</dbReference>
<dbReference type="Proteomes" id="UP000281549">
    <property type="component" value="Unassembled WGS sequence"/>
</dbReference>
<gene>
    <name evidence="1" type="ORF">ROZALSC1DRAFT_27883</name>
</gene>
<accession>A0A4P9YLV5</accession>
<organism evidence="1 2">
    <name type="scientific">Rozella allomycis (strain CSF55)</name>
    <dbReference type="NCBI Taxonomy" id="988480"/>
    <lineage>
        <taxon>Eukaryota</taxon>
        <taxon>Fungi</taxon>
        <taxon>Fungi incertae sedis</taxon>
        <taxon>Cryptomycota</taxon>
        <taxon>Cryptomycota incertae sedis</taxon>
        <taxon>Rozella</taxon>
    </lineage>
</organism>
<evidence type="ECO:0000313" key="1">
    <source>
        <dbReference type="EMBL" id="RKP20647.1"/>
    </source>
</evidence>
<reference evidence="2" key="1">
    <citation type="journal article" date="2018" name="Nat. Microbiol.">
        <title>Leveraging single-cell genomics to expand the fungal tree of life.</title>
        <authorList>
            <person name="Ahrendt S.R."/>
            <person name="Quandt C.A."/>
            <person name="Ciobanu D."/>
            <person name="Clum A."/>
            <person name="Salamov A."/>
            <person name="Andreopoulos B."/>
            <person name="Cheng J.F."/>
            <person name="Woyke T."/>
            <person name="Pelin A."/>
            <person name="Henrissat B."/>
            <person name="Reynolds N.K."/>
            <person name="Benny G.L."/>
            <person name="Smith M.E."/>
            <person name="James T.Y."/>
            <person name="Grigoriev I.V."/>
        </authorList>
    </citation>
    <scope>NUCLEOTIDE SEQUENCE [LARGE SCALE GENOMIC DNA]</scope>
    <source>
        <strain evidence="2">CSF55</strain>
    </source>
</reference>
<sequence>FVFVDGFLMYHNPKLLELLDIKIFLKASKETVKKRRNERDGYVTIEGFWKDPPDYFENVVWPNYQKYHCSTSIQNIIALDTEENNIEEVLNIALIEINRALKARFTLMHQ</sequence>
<feature type="non-terminal residue" evidence="1">
    <location>
        <position position="1"/>
    </location>
</feature>
<protein>
    <recommendedName>
        <fullName evidence="3">P-loop containing nucleoside triphosphate hydrolase protein</fullName>
    </recommendedName>
</protein>
<dbReference type="InterPro" id="IPR027417">
    <property type="entry name" value="P-loop_NTPase"/>
</dbReference>
<dbReference type="AlphaFoldDB" id="A0A4P9YLV5"/>
<proteinExistence type="predicted"/>
<dbReference type="EMBL" id="ML005036">
    <property type="protein sequence ID" value="RKP20647.1"/>
    <property type="molecule type" value="Genomic_DNA"/>
</dbReference>
<evidence type="ECO:0000313" key="2">
    <source>
        <dbReference type="Proteomes" id="UP000281549"/>
    </source>
</evidence>